<dbReference type="InParanoid" id="W4KG03"/>
<protein>
    <submittedName>
        <fullName evidence="1">Uncharacterized protein</fullName>
    </submittedName>
</protein>
<evidence type="ECO:0000313" key="2">
    <source>
        <dbReference type="Proteomes" id="UP000030671"/>
    </source>
</evidence>
<sequence>TRLVIFTALALPVTLIPFFALRRQLAGLHRKLDGIAATTHALQKELEITLLELSVRKAEHTKLQDMLQDTRRGAGRLHADVHRLKSSHTAKTAELEVSVHELAASNERIRSQLLPLRELGPSLADVAAFMQETDMQRGFVDKGDTRGIERLRHLALR</sequence>
<accession>W4KG03</accession>
<dbReference type="HOGENOM" id="CLU_099528_1_0_1"/>
<reference evidence="1 2" key="1">
    <citation type="journal article" date="2012" name="New Phytol.">
        <title>Insight into trade-off between wood decay and parasitism from the genome of a fungal forest pathogen.</title>
        <authorList>
            <person name="Olson A."/>
            <person name="Aerts A."/>
            <person name="Asiegbu F."/>
            <person name="Belbahri L."/>
            <person name="Bouzid O."/>
            <person name="Broberg A."/>
            <person name="Canback B."/>
            <person name="Coutinho P.M."/>
            <person name="Cullen D."/>
            <person name="Dalman K."/>
            <person name="Deflorio G."/>
            <person name="van Diepen L.T."/>
            <person name="Dunand C."/>
            <person name="Duplessis S."/>
            <person name="Durling M."/>
            <person name="Gonthier P."/>
            <person name="Grimwood J."/>
            <person name="Fossdal C.G."/>
            <person name="Hansson D."/>
            <person name="Henrissat B."/>
            <person name="Hietala A."/>
            <person name="Himmelstrand K."/>
            <person name="Hoffmeister D."/>
            <person name="Hogberg N."/>
            <person name="James T.Y."/>
            <person name="Karlsson M."/>
            <person name="Kohler A."/>
            <person name="Kues U."/>
            <person name="Lee Y.H."/>
            <person name="Lin Y.C."/>
            <person name="Lind M."/>
            <person name="Lindquist E."/>
            <person name="Lombard V."/>
            <person name="Lucas S."/>
            <person name="Lunden K."/>
            <person name="Morin E."/>
            <person name="Murat C."/>
            <person name="Park J."/>
            <person name="Raffaello T."/>
            <person name="Rouze P."/>
            <person name="Salamov A."/>
            <person name="Schmutz J."/>
            <person name="Solheim H."/>
            <person name="Stahlberg J."/>
            <person name="Velez H."/>
            <person name="de Vries R.P."/>
            <person name="Wiebenga A."/>
            <person name="Woodward S."/>
            <person name="Yakovlev I."/>
            <person name="Garbelotto M."/>
            <person name="Martin F."/>
            <person name="Grigoriev I.V."/>
            <person name="Stenlid J."/>
        </authorList>
    </citation>
    <scope>NUCLEOTIDE SEQUENCE [LARGE SCALE GENOMIC DNA]</scope>
    <source>
        <strain evidence="1 2">TC 32-1</strain>
    </source>
</reference>
<dbReference type="GeneID" id="20668920"/>
<dbReference type="OrthoDB" id="3232130at2759"/>
<feature type="non-terminal residue" evidence="1">
    <location>
        <position position="1"/>
    </location>
</feature>
<dbReference type="KEGG" id="hir:HETIRDRAFT_242257"/>
<dbReference type="EMBL" id="KI925456">
    <property type="protein sequence ID" value="ETW84240.1"/>
    <property type="molecule type" value="Genomic_DNA"/>
</dbReference>
<name>W4KG03_HETIT</name>
<organism evidence="1 2">
    <name type="scientific">Heterobasidion irregulare (strain TC 32-1)</name>
    <dbReference type="NCBI Taxonomy" id="747525"/>
    <lineage>
        <taxon>Eukaryota</taxon>
        <taxon>Fungi</taxon>
        <taxon>Dikarya</taxon>
        <taxon>Basidiomycota</taxon>
        <taxon>Agaricomycotina</taxon>
        <taxon>Agaricomycetes</taxon>
        <taxon>Russulales</taxon>
        <taxon>Bondarzewiaceae</taxon>
        <taxon>Heterobasidion</taxon>
        <taxon>Heterobasidion annosum species complex</taxon>
    </lineage>
</organism>
<proteinExistence type="predicted"/>
<evidence type="ECO:0000313" key="1">
    <source>
        <dbReference type="EMBL" id="ETW84240.1"/>
    </source>
</evidence>
<gene>
    <name evidence="1" type="ORF">HETIRDRAFT_242257</name>
</gene>
<dbReference type="RefSeq" id="XP_009543930.1">
    <property type="nucleotide sequence ID" value="XM_009545635.1"/>
</dbReference>
<dbReference type="AlphaFoldDB" id="W4KG03"/>
<dbReference type="eggNOG" id="ENOG502T0UW">
    <property type="taxonomic scope" value="Eukaryota"/>
</dbReference>
<keyword evidence="2" id="KW-1185">Reference proteome</keyword>
<dbReference type="Proteomes" id="UP000030671">
    <property type="component" value="Unassembled WGS sequence"/>
</dbReference>
<feature type="non-terminal residue" evidence="1">
    <location>
        <position position="157"/>
    </location>
</feature>